<dbReference type="CDD" id="cd17546">
    <property type="entry name" value="REC_hyHK_CKI1_RcsC-like"/>
    <property type="match status" value="1"/>
</dbReference>
<evidence type="ECO:0000256" key="3">
    <source>
        <dbReference type="ARBA" id="ARBA00012438"/>
    </source>
</evidence>
<evidence type="ECO:0000313" key="23">
    <source>
        <dbReference type="Proteomes" id="UP000031167"/>
    </source>
</evidence>
<evidence type="ECO:0000256" key="18">
    <source>
        <dbReference type="SAM" id="Phobius"/>
    </source>
</evidence>
<keyword evidence="9 22" id="KW-0418">Kinase</keyword>
<evidence type="ECO:0000256" key="13">
    <source>
        <dbReference type="ARBA" id="ARBA00023136"/>
    </source>
</evidence>
<evidence type="ECO:0000256" key="15">
    <source>
        <dbReference type="ARBA" id="ARBA00068150"/>
    </source>
</evidence>
<dbReference type="PROSITE" id="PS50894">
    <property type="entry name" value="HPT"/>
    <property type="match status" value="1"/>
</dbReference>
<dbReference type="SMART" id="SM00387">
    <property type="entry name" value="HATPase_c"/>
    <property type="match status" value="1"/>
</dbReference>
<dbReference type="PRINTS" id="PR00344">
    <property type="entry name" value="BCTRLSENSOR"/>
</dbReference>
<dbReference type="Gene3D" id="1.10.287.130">
    <property type="match status" value="1"/>
</dbReference>
<evidence type="ECO:0000256" key="17">
    <source>
        <dbReference type="PROSITE-ProRule" id="PRU00169"/>
    </source>
</evidence>
<dbReference type="Pfam" id="PF00512">
    <property type="entry name" value="HisKA"/>
    <property type="match status" value="1"/>
</dbReference>
<keyword evidence="23" id="KW-1185">Reference proteome</keyword>
<dbReference type="Proteomes" id="UP000031167">
    <property type="component" value="Unassembled WGS sequence"/>
</dbReference>
<evidence type="ECO:0000259" key="19">
    <source>
        <dbReference type="PROSITE" id="PS50109"/>
    </source>
</evidence>
<evidence type="ECO:0000256" key="14">
    <source>
        <dbReference type="ARBA" id="ARBA00064003"/>
    </source>
</evidence>
<dbReference type="InterPro" id="IPR005467">
    <property type="entry name" value="His_kinase_dom"/>
</dbReference>
<evidence type="ECO:0000313" key="22">
    <source>
        <dbReference type="EMBL" id="KIC63974.1"/>
    </source>
</evidence>
<dbReference type="PANTHER" id="PTHR45339">
    <property type="entry name" value="HYBRID SIGNAL TRANSDUCTION HISTIDINE KINASE J"/>
    <property type="match status" value="1"/>
</dbReference>
<dbReference type="SUPFAM" id="SSF47226">
    <property type="entry name" value="Histidine-containing phosphotransfer domain, HPT domain"/>
    <property type="match status" value="1"/>
</dbReference>
<evidence type="ECO:0000256" key="9">
    <source>
        <dbReference type="ARBA" id="ARBA00022777"/>
    </source>
</evidence>
<evidence type="ECO:0000256" key="8">
    <source>
        <dbReference type="ARBA" id="ARBA00022741"/>
    </source>
</evidence>
<evidence type="ECO:0000256" key="16">
    <source>
        <dbReference type="PROSITE-ProRule" id="PRU00110"/>
    </source>
</evidence>
<dbReference type="Pfam" id="PF00072">
    <property type="entry name" value="Response_reg"/>
    <property type="match status" value="1"/>
</dbReference>
<evidence type="ECO:0000256" key="4">
    <source>
        <dbReference type="ARBA" id="ARBA00022475"/>
    </source>
</evidence>
<comment type="subunit">
    <text evidence="14">At low DSF concentrations, interacts with RpfF.</text>
</comment>
<gene>
    <name evidence="22" type="ORF">RM51_04400</name>
</gene>
<dbReference type="CDD" id="cd16922">
    <property type="entry name" value="HATPase_EvgS-ArcB-TorS-like"/>
    <property type="match status" value="1"/>
</dbReference>
<proteinExistence type="predicted"/>
<reference evidence="22 23" key="1">
    <citation type="submission" date="2014-12" db="EMBL/GenBank/DDBJ databases">
        <title>Genome sequencing of Chryseobacterium taiwanense TPW19.</title>
        <authorList>
            <person name="Tan P.W."/>
            <person name="Chan K.-G."/>
        </authorList>
    </citation>
    <scope>NUCLEOTIDE SEQUENCE [LARGE SCALE GENOMIC DNA]</scope>
    <source>
        <strain evidence="22 23">TPW19</strain>
    </source>
</reference>
<dbReference type="FunFam" id="3.30.565.10:FF:000010">
    <property type="entry name" value="Sensor histidine kinase RcsC"/>
    <property type="match status" value="1"/>
</dbReference>
<keyword evidence="13 18" id="KW-0472">Membrane</keyword>
<evidence type="ECO:0000256" key="11">
    <source>
        <dbReference type="ARBA" id="ARBA00022989"/>
    </source>
</evidence>
<evidence type="ECO:0000259" key="20">
    <source>
        <dbReference type="PROSITE" id="PS50110"/>
    </source>
</evidence>
<keyword evidence="5 17" id="KW-0597">Phosphoprotein</keyword>
<evidence type="ECO:0000256" key="1">
    <source>
        <dbReference type="ARBA" id="ARBA00000085"/>
    </source>
</evidence>
<dbReference type="Gene3D" id="3.30.565.10">
    <property type="entry name" value="Histidine kinase-like ATPase, C-terminal domain"/>
    <property type="match status" value="1"/>
</dbReference>
<dbReference type="SMART" id="SM00448">
    <property type="entry name" value="REC"/>
    <property type="match status" value="1"/>
</dbReference>
<dbReference type="STRING" id="363331.RM51_04400"/>
<feature type="modified residue" description="4-aspartylphosphate" evidence="17">
    <location>
        <position position="540"/>
    </location>
</feature>
<comment type="catalytic activity">
    <reaction evidence="1">
        <text>ATP + protein L-histidine = ADP + protein N-phospho-L-histidine.</text>
        <dbReference type="EC" id="2.7.13.3"/>
    </reaction>
</comment>
<feature type="modified residue" description="Phosphohistidine" evidence="16">
    <location>
        <position position="678"/>
    </location>
</feature>
<dbReference type="GO" id="GO:0000155">
    <property type="term" value="F:phosphorelay sensor kinase activity"/>
    <property type="evidence" value="ECO:0007669"/>
    <property type="project" value="InterPro"/>
</dbReference>
<evidence type="ECO:0000256" key="10">
    <source>
        <dbReference type="ARBA" id="ARBA00022840"/>
    </source>
</evidence>
<dbReference type="InterPro" id="IPR036890">
    <property type="entry name" value="HATPase_C_sf"/>
</dbReference>
<keyword evidence="12" id="KW-0902">Two-component regulatory system</keyword>
<dbReference type="GO" id="GO:0005886">
    <property type="term" value="C:plasma membrane"/>
    <property type="evidence" value="ECO:0007669"/>
    <property type="project" value="UniProtKB-SubCell"/>
</dbReference>
<keyword evidence="8" id="KW-0547">Nucleotide-binding</keyword>
<dbReference type="SUPFAM" id="SSF55874">
    <property type="entry name" value="ATPase domain of HSP90 chaperone/DNA topoisomerase II/histidine kinase"/>
    <property type="match status" value="1"/>
</dbReference>
<evidence type="ECO:0000259" key="21">
    <source>
        <dbReference type="PROSITE" id="PS50894"/>
    </source>
</evidence>
<sequence>MKKIFSVMGNKRFSYFIIISFIAGSLLLIAVQINSAKNTKELIQNNNKLLNELRSSNHLREIDRDILGVESRIRASIATNDTTHLEGIDQKIYQIENFLDSLSKDNADTGEERLIHRLSVLAMDKKRTKDKLLHRYLTLGNMDDNTSIANPRARKISNEITSITAKIYESRKLHMVDLSKKNEEMGQKARLYDISLLILLILSGSIVGYHILRQFKRQRLLIQNLDIAEKKASIAAQTKENFLANMSHEIRTPLSGILGFTNLLLKRPLDETSTEFVSSIQRSGENLMTIINDILDLSKIEAGMMRITPGIFSINGLINSVETLFLERVKEKGLKISSKVDATIPDTLIGDATRLTQILVNLIGNAIKFTHKGEVIIEVYNKNQTEKQVVLGVKISDTGIGIDKEKLGEIFERFNQAEDSITRNYGGTGLGLSIVKKLIEIQNGNIEVISEPGRGTTFHFYIPYAIAEEQLHEVHTVDPQVFKDRSNTPLKVLIVDDNAINQSLMKHLLNQWNIDFDVASNGLEAVEYLEKNHSDLVLMDLQMPQMDGYKATQQIREVLKLDVPIIAMTAHAMAGEREKCISRGMNEYISKPVNEHELFNLISKFGIKQTLTNHSYQQNSSLTFQYIELSYMQSISGGNNDFEKTVTQQFIDNLPPHLKELTIAYQNQDFSVVKLRAHDMKSSVAIMGLLPLLEEKLELLENTVDQNPVSEKALEEVKNIILSSISEAEKLLHQLQNIKI</sequence>
<keyword evidence="6" id="KW-0808">Transferase</keyword>
<dbReference type="InterPro" id="IPR036641">
    <property type="entry name" value="HPT_dom_sf"/>
</dbReference>
<feature type="domain" description="Response regulatory" evidence="20">
    <location>
        <begin position="491"/>
        <end position="606"/>
    </location>
</feature>
<dbReference type="InterPro" id="IPR004358">
    <property type="entry name" value="Sig_transdc_His_kin-like_C"/>
</dbReference>
<keyword evidence="4" id="KW-1003">Cell membrane</keyword>
<dbReference type="SMART" id="SM00388">
    <property type="entry name" value="HisKA"/>
    <property type="match status" value="1"/>
</dbReference>
<feature type="domain" description="HPt" evidence="21">
    <location>
        <begin position="639"/>
        <end position="735"/>
    </location>
</feature>
<protein>
    <recommendedName>
        <fullName evidence="15">Sensory/regulatory protein RpfC</fullName>
        <ecNumber evidence="3">2.7.13.3</ecNumber>
    </recommendedName>
</protein>
<evidence type="ECO:0000256" key="7">
    <source>
        <dbReference type="ARBA" id="ARBA00022692"/>
    </source>
</evidence>
<keyword evidence="7 18" id="KW-0812">Transmembrane</keyword>
<dbReference type="SUPFAM" id="SSF52172">
    <property type="entry name" value="CheY-like"/>
    <property type="match status" value="1"/>
</dbReference>
<dbReference type="RefSeq" id="WP_039365559.1">
    <property type="nucleotide sequence ID" value="NZ_JWTA01000004.1"/>
</dbReference>
<dbReference type="AlphaFoldDB" id="A0A0B4CRX5"/>
<dbReference type="InterPro" id="IPR001789">
    <property type="entry name" value="Sig_transdc_resp-reg_receiver"/>
</dbReference>
<feature type="transmembrane region" description="Helical" evidence="18">
    <location>
        <begin position="12"/>
        <end position="31"/>
    </location>
</feature>
<dbReference type="GO" id="GO:0005524">
    <property type="term" value="F:ATP binding"/>
    <property type="evidence" value="ECO:0007669"/>
    <property type="project" value="UniProtKB-KW"/>
</dbReference>
<evidence type="ECO:0000256" key="5">
    <source>
        <dbReference type="ARBA" id="ARBA00022553"/>
    </source>
</evidence>
<dbReference type="PROSITE" id="PS50109">
    <property type="entry name" value="HIS_KIN"/>
    <property type="match status" value="1"/>
</dbReference>
<dbReference type="EMBL" id="JWTA01000004">
    <property type="protein sequence ID" value="KIC63974.1"/>
    <property type="molecule type" value="Genomic_DNA"/>
</dbReference>
<dbReference type="Gene3D" id="1.20.120.160">
    <property type="entry name" value="HPT domain"/>
    <property type="match status" value="1"/>
</dbReference>
<name>A0A0B4CRX5_9FLAO</name>
<organism evidence="22 23">
    <name type="scientific">Chryseobacterium taiwanense</name>
    <dbReference type="NCBI Taxonomy" id="363331"/>
    <lineage>
        <taxon>Bacteria</taxon>
        <taxon>Pseudomonadati</taxon>
        <taxon>Bacteroidota</taxon>
        <taxon>Flavobacteriia</taxon>
        <taxon>Flavobacteriales</taxon>
        <taxon>Weeksellaceae</taxon>
        <taxon>Chryseobacterium group</taxon>
        <taxon>Chryseobacterium</taxon>
    </lineage>
</organism>
<comment type="subcellular location">
    <subcellularLocation>
        <location evidence="2">Cell membrane</location>
        <topology evidence="2">Multi-pass membrane protein</topology>
    </subcellularLocation>
</comment>
<feature type="transmembrane region" description="Helical" evidence="18">
    <location>
        <begin position="191"/>
        <end position="212"/>
    </location>
</feature>
<keyword evidence="10" id="KW-0067">ATP-binding</keyword>
<evidence type="ECO:0000256" key="2">
    <source>
        <dbReference type="ARBA" id="ARBA00004651"/>
    </source>
</evidence>
<comment type="caution">
    <text evidence="22">The sequence shown here is derived from an EMBL/GenBank/DDBJ whole genome shotgun (WGS) entry which is preliminary data.</text>
</comment>
<dbReference type="PANTHER" id="PTHR45339:SF1">
    <property type="entry name" value="HYBRID SIGNAL TRANSDUCTION HISTIDINE KINASE J"/>
    <property type="match status" value="1"/>
</dbReference>
<evidence type="ECO:0000256" key="12">
    <source>
        <dbReference type="ARBA" id="ARBA00023012"/>
    </source>
</evidence>
<dbReference type="OrthoDB" id="9811889at2"/>
<dbReference type="FunFam" id="1.10.287.130:FF:000002">
    <property type="entry name" value="Two-component osmosensing histidine kinase"/>
    <property type="match status" value="1"/>
</dbReference>
<dbReference type="InterPro" id="IPR008207">
    <property type="entry name" value="Sig_transdc_His_kin_Hpt_dom"/>
</dbReference>
<dbReference type="CDD" id="cd00082">
    <property type="entry name" value="HisKA"/>
    <property type="match status" value="1"/>
</dbReference>
<dbReference type="InterPro" id="IPR036097">
    <property type="entry name" value="HisK_dim/P_sf"/>
</dbReference>
<keyword evidence="11 18" id="KW-1133">Transmembrane helix</keyword>
<dbReference type="PROSITE" id="PS50110">
    <property type="entry name" value="RESPONSE_REGULATORY"/>
    <property type="match status" value="1"/>
</dbReference>
<feature type="domain" description="Histidine kinase" evidence="19">
    <location>
        <begin position="245"/>
        <end position="466"/>
    </location>
</feature>
<dbReference type="Pfam" id="PF02518">
    <property type="entry name" value="HATPase_c"/>
    <property type="match status" value="1"/>
</dbReference>
<dbReference type="InterPro" id="IPR011006">
    <property type="entry name" value="CheY-like_superfamily"/>
</dbReference>
<evidence type="ECO:0000256" key="6">
    <source>
        <dbReference type="ARBA" id="ARBA00022679"/>
    </source>
</evidence>
<dbReference type="InterPro" id="IPR003594">
    <property type="entry name" value="HATPase_dom"/>
</dbReference>
<dbReference type="SUPFAM" id="SSF47384">
    <property type="entry name" value="Homodimeric domain of signal transducing histidine kinase"/>
    <property type="match status" value="1"/>
</dbReference>
<dbReference type="InterPro" id="IPR003661">
    <property type="entry name" value="HisK_dim/P_dom"/>
</dbReference>
<dbReference type="Gene3D" id="3.40.50.2300">
    <property type="match status" value="1"/>
</dbReference>
<dbReference type="EC" id="2.7.13.3" evidence="3"/>
<accession>A0A0B4CRX5</accession>